<evidence type="ECO:0000256" key="2">
    <source>
        <dbReference type="SAM" id="SignalP"/>
    </source>
</evidence>
<accession>A0A4S2KJB1</accession>
<protein>
    <submittedName>
        <fullName evidence="3">Uncharacterized protein</fullName>
    </submittedName>
</protein>
<dbReference type="AlphaFoldDB" id="A0A4S2KJB1"/>
<feature type="chain" id="PRO_5020525757" evidence="2">
    <location>
        <begin position="20"/>
        <end position="266"/>
    </location>
</feature>
<feature type="region of interest" description="Disordered" evidence="1">
    <location>
        <begin position="190"/>
        <end position="266"/>
    </location>
</feature>
<keyword evidence="4" id="KW-1185">Reference proteome</keyword>
<dbReference type="Proteomes" id="UP000310200">
    <property type="component" value="Unassembled WGS sequence"/>
</dbReference>
<organism evidence="3 4">
    <name type="scientific">Temnothorax longispinosus</name>
    <dbReference type="NCBI Taxonomy" id="300112"/>
    <lineage>
        <taxon>Eukaryota</taxon>
        <taxon>Metazoa</taxon>
        <taxon>Ecdysozoa</taxon>
        <taxon>Arthropoda</taxon>
        <taxon>Hexapoda</taxon>
        <taxon>Insecta</taxon>
        <taxon>Pterygota</taxon>
        <taxon>Neoptera</taxon>
        <taxon>Endopterygota</taxon>
        <taxon>Hymenoptera</taxon>
        <taxon>Apocrita</taxon>
        <taxon>Aculeata</taxon>
        <taxon>Formicoidea</taxon>
        <taxon>Formicidae</taxon>
        <taxon>Myrmicinae</taxon>
        <taxon>Temnothorax</taxon>
    </lineage>
</organism>
<proteinExistence type="predicted"/>
<feature type="non-terminal residue" evidence="3">
    <location>
        <position position="1"/>
    </location>
</feature>
<evidence type="ECO:0000313" key="3">
    <source>
        <dbReference type="EMBL" id="TGZ48039.1"/>
    </source>
</evidence>
<reference evidence="3 4" key="1">
    <citation type="journal article" date="2019" name="Philos. Trans. R. Soc. Lond., B, Biol. Sci.">
        <title>Ant behaviour and brain gene expression of defending hosts depend on the ecological success of the intruding social parasite.</title>
        <authorList>
            <person name="Kaur R."/>
            <person name="Stoldt M."/>
            <person name="Jongepier E."/>
            <person name="Feldmeyer B."/>
            <person name="Menzel F."/>
            <person name="Bornberg-Bauer E."/>
            <person name="Foitzik S."/>
        </authorList>
    </citation>
    <scope>NUCLEOTIDE SEQUENCE [LARGE SCALE GENOMIC DNA]</scope>
    <source>
        <tissue evidence="3">Whole body</tissue>
    </source>
</reference>
<keyword evidence="2" id="KW-0732">Signal</keyword>
<name>A0A4S2KJB1_9HYME</name>
<evidence type="ECO:0000256" key="1">
    <source>
        <dbReference type="SAM" id="MobiDB-lite"/>
    </source>
</evidence>
<evidence type="ECO:0000313" key="4">
    <source>
        <dbReference type="Proteomes" id="UP000310200"/>
    </source>
</evidence>
<sequence>LELLRNNFFVLLFIMSAYLSPPHLPLHQMLTHWIMQGTKIGNVENYYAMDGRVDFTLLRLGNLRSLEIRNGKQWTSFNRRSTSSFGMAARIDIIANQRGSIILDGPKSLDLLAMIVDDVGRKVRFNRYSPIKHLERERKGEGERCAFLSEFPVVIYQTGKIISDGWTAARNDSSKRGIAGLFDGKQPDASGSETLYGVRVPSGLSRDSERPTSTERGDLRRITHTGTLGTLPTRASGRCMTARGNARGVSSRLEEPRRRRGPLRSV</sequence>
<feature type="compositionally biased region" description="Basic and acidic residues" evidence="1">
    <location>
        <begin position="206"/>
        <end position="221"/>
    </location>
</feature>
<gene>
    <name evidence="3" type="ORF">DBV15_05748</name>
</gene>
<feature type="signal peptide" evidence="2">
    <location>
        <begin position="1"/>
        <end position="19"/>
    </location>
</feature>
<comment type="caution">
    <text evidence="3">The sequence shown here is derived from an EMBL/GenBank/DDBJ whole genome shotgun (WGS) entry which is preliminary data.</text>
</comment>
<dbReference type="EMBL" id="QBLH01002572">
    <property type="protein sequence ID" value="TGZ48039.1"/>
    <property type="molecule type" value="Genomic_DNA"/>
</dbReference>